<dbReference type="PANTHER" id="PTHR12801:SF45">
    <property type="entry name" value="RNA EXONUCLEASE 4"/>
    <property type="match status" value="1"/>
</dbReference>
<evidence type="ECO:0000313" key="13">
    <source>
        <dbReference type="Proteomes" id="UP000001307"/>
    </source>
</evidence>
<comment type="subcellular location">
    <subcellularLocation>
        <location evidence="1">Nucleus</location>
    </subcellularLocation>
</comment>
<evidence type="ECO:0000256" key="8">
    <source>
        <dbReference type="ARBA" id="ARBA00023242"/>
    </source>
</evidence>
<keyword evidence="6" id="KW-0378">Hydrolase</keyword>
<organism evidence="12">
    <name type="scientific">Oikopleura dioica</name>
    <name type="common">Tunicate</name>
    <dbReference type="NCBI Taxonomy" id="34765"/>
    <lineage>
        <taxon>Eukaryota</taxon>
        <taxon>Metazoa</taxon>
        <taxon>Chordata</taxon>
        <taxon>Tunicata</taxon>
        <taxon>Appendicularia</taxon>
        <taxon>Copelata</taxon>
        <taxon>Oikopleuridae</taxon>
        <taxon>Oikopleura</taxon>
    </lineage>
</organism>
<evidence type="ECO:0000256" key="5">
    <source>
        <dbReference type="ARBA" id="ARBA00022722"/>
    </source>
</evidence>
<dbReference type="GO" id="GO:0006364">
    <property type="term" value="P:rRNA processing"/>
    <property type="evidence" value="ECO:0007669"/>
    <property type="project" value="UniProtKB-KW"/>
</dbReference>
<dbReference type="FunCoup" id="E4WQP5">
    <property type="interactions" value="246"/>
</dbReference>
<evidence type="ECO:0000256" key="6">
    <source>
        <dbReference type="ARBA" id="ARBA00022801"/>
    </source>
</evidence>
<dbReference type="Gene3D" id="3.30.420.10">
    <property type="entry name" value="Ribonuclease H-like superfamily/Ribonuclease H"/>
    <property type="match status" value="1"/>
</dbReference>
<dbReference type="Proteomes" id="UP000001307">
    <property type="component" value="Unassembled WGS sequence"/>
</dbReference>
<feature type="domain" description="Exonuclease" evidence="11">
    <location>
        <begin position="69"/>
        <end position="227"/>
    </location>
</feature>
<evidence type="ECO:0000259" key="11">
    <source>
        <dbReference type="SMART" id="SM00479"/>
    </source>
</evidence>
<proteinExistence type="inferred from homology"/>
<dbReference type="GO" id="GO:0003676">
    <property type="term" value="F:nucleic acid binding"/>
    <property type="evidence" value="ECO:0007669"/>
    <property type="project" value="InterPro"/>
</dbReference>
<dbReference type="PANTHER" id="PTHR12801">
    <property type="entry name" value="RNA EXONUCLEASE REXO1 / RECO3 FAMILY MEMBER-RELATED"/>
    <property type="match status" value="1"/>
</dbReference>
<keyword evidence="8" id="KW-0539">Nucleus</keyword>
<evidence type="ECO:0000256" key="4">
    <source>
        <dbReference type="ARBA" id="ARBA00022552"/>
    </source>
</evidence>
<accession>E4WQP5</accession>
<dbReference type="Pfam" id="PF00929">
    <property type="entry name" value="RNase_T"/>
    <property type="match status" value="1"/>
</dbReference>
<protein>
    <recommendedName>
        <fullName evidence="3">RNA exonuclease 4</fullName>
    </recommendedName>
</protein>
<sequence>MTKRSIDKNWKALLQSGAVTHTKKKIEPVNYEKKVDGKKTIWFDVDKSILEKHDALMPSKGKASSLKNKIVAIDCEMVGIGFGGKKSVLARASVVSGDGEVLIDEFCGAPEKVTDYRTLVSGVRPKDLKDAQPFEALRKKVKEFLDGKILVGHGLSNDLKCLKINHPATDIRDTANYFKNAKGSKQSLQVLAADRLGIKIQTGEHSPVVDARAALRIYLQSRREWEDKLKKEKQPKKGKQEKIGEHESGVADDESEEQAEKSCCS</sequence>
<dbReference type="InParanoid" id="E4WQP5"/>
<keyword evidence="7" id="KW-0269">Exonuclease</keyword>
<gene>
    <name evidence="12" type="ORF">GSOID_T00000945001</name>
</gene>
<dbReference type="SMART" id="SM00479">
    <property type="entry name" value="EXOIII"/>
    <property type="match status" value="1"/>
</dbReference>
<evidence type="ECO:0000256" key="3">
    <source>
        <dbReference type="ARBA" id="ARBA00016937"/>
    </source>
</evidence>
<evidence type="ECO:0000313" key="12">
    <source>
        <dbReference type="EMBL" id="CBY20936.1"/>
    </source>
</evidence>
<comment type="function">
    <text evidence="9">Exoribonuclease involved in ribosome biosynthesis. Involved in the processing of ITS1, the internal transcribed spacer localized between the 18S and 5.8S rRNAs.</text>
</comment>
<keyword evidence="4" id="KW-0698">rRNA processing</keyword>
<feature type="region of interest" description="Disordered" evidence="10">
    <location>
        <begin position="226"/>
        <end position="265"/>
    </location>
</feature>
<comment type="similarity">
    <text evidence="2">Belongs to the REXO4 family.</text>
</comment>
<name>E4WQP5_OIKDI</name>
<dbReference type="CDD" id="cd06144">
    <property type="entry name" value="REX4_like"/>
    <property type="match status" value="1"/>
</dbReference>
<dbReference type="OrthoDB" id="8191639at2759"/>
<evidence type="ECO:0000256" key="10">
    <source>
        <dbReference type="SAM" id="MobiDB-lite"/>
    </source>
</evidence>
<keyword evidence="5" id="KW-0540">Nuclease</keyword>
<dbReference type="InterPro" id="IPR047021">
    <property type="entry name" value="REXO1/3/4-like"/>
</dbReference>
<evidence type="ECO:0000256" key="7">
    <source>
        <dbReference type="ARBA" id="ARBA00022839"/>
    </source>
</evidence>
<dbReference type="SUPFAM" id="SSF53098">
    <property type="entry name" value="Ribonuclease H-like"/>
    <property type="match status" value="1"/>
</dbReference>
<reference evidence="12" key="1">
    <citation type="journal article" date="2010" name="Science">
        <title>Plasticity of animal genome architecture unmasked by rapid evolution of a pelagic tunicate.</title>
        <authorList>
            <person name="Denoeud F."/>
            <person name="Henriet S."/>
            <person name="Mungpakdee S."/>
            <person name="Aury J.M."/>
            <person name="Da Silva C."/>
            <person name="Brinkmann H."/>
            <person name="Mikhaleva J."/>
            <person name="Olsen L.C."/>
            <person name="Jubin C."/>
            <person name="Canestro C."/>
            <person name="Bouquet J.M."/>
            <person name="Danks G."/>
            <person name="Poulain J."/>
            <person name="Campsteijn C."/>
            <person name="Adamski M."/>
            <person name="Cross I."/>
            <person name="Yadetie F."/>
            <person name="Muffato M."/>
            <person name="Louis A."/>
            <person name="Butcher S."/>
            <person name="Tsagkogeorga G."/>
            <person name="Konrad A."/>
            <person name="Singh S."/>
            <person name="Jensen M.F."/>
            <person name="Cong E.H."/>
            <person name="Eikeseth-Otteraa H."/>
            <person name="Noel B."/>
            <person name="Anthouard V."/>
            <person name="Porcel B.M."/>
            <person name="Kachouri-Lafond R."/>
            <person name="Nishino A."/>
            <person name="Ugolini M."/>
            <person name="Chourrout P."/>
            <person name="Nishida H."/>
            <person name="Aasland R."/>
            <person name="Huzurbazar S."/>
            <person name="Westhof E."/>
            <person name="Delsuc F."/>
            <person name="Lehrach H."/>
            <person name="Reinhardt R."/>
            <person name="Weissenbach J."/>
            <person name="Roy S.W."/>
            <person name="Artiguenave F."/>
            <person name="Postlethwait J.H."/>
            <person name="Manak J.R."/>
            <person name="Thompson E.M."/>
            <person name="Jaillon O."/>
            <person name="Du Pasquier L."/>
            <person name="Boudinot P."/>
            <person name="Liberles D.A."/>
            <person name="Volff J.N."/>
            <person name="Philippe H."/>
            <person name="Lenhard B."/>
            <person name="Roest Crollius H."/>
            <person name="Wincker P."/>
            <person name="Chourrout D."/>
        </authorList>
    </citation>
    <scope>NUCLEOTIDE SEQUENCE [LARGE SCALE GENOMIC DNA]</scope>
</reference>
<dbReference type="FunFam" id="3.30.420.10:FF:000007">
    <property type="entry name" value="Interferon-stimulated exonuclease gene 20"/>
    <property type="match status" value="1"/>
</dbReference>
<keyword evidence="13" id="KW-1185">Reference proteome</keyword>
<dbReference type="GO" id="GO:0005634">
    <property type="term" value="C:nucleus"/>
    <property type="evidence" value="ECO:0007669"/>
    <property type="project" value="UniProtKB-SubCell"/>
</dbReference>
<evidence type="ECO:0000256" key="9">
    <source>
        <dbReference type="ARBA" id="ARBA00025599"/>
    </source>
</evidence>
<evidence type="ECO:0000256" key="2">
    <source>
        <dbReference type="ARBA" id="ARBA00010489"/>
    </source>
</evidence>
<dbReference type="InterPro" id="IPR013520">
    <property type="entry name" value="Ribonucl_H"/>
</dbReference>
<dbReference type="InterPro" id="IPR037431">
    <property type="entry name" value="REX4_DEDDh_dom"/>
</dbReference>
<dbReference type="GO" id="GO:0008408">
    <property type="term" value="F:3'-5' exonuclease activity"/>
    <property type="evidence" value="ECO:0007669"/>
    <property type="project" value="InterPro"/>
</dbReference>
<evidence type="ECO:0000256" key="1">
    <source>
        <dbReference type="ARBA" id="ARBA00004123"/>
    </source>
</evidence>
<dbReference type="EMBL" id="FN653015">
    <property type="protein sequence ID" value="CBY20936.1"/>
    <property type="molecule type" value="Genomic_DNA"/>
</dbReference>
<dbReference type="InterPro" id="IPR036397">
    <property type="entry name" value="RNaseH_sf"/>
</dbReference>
<feature type="compositionally biased region" description="Basic and acidic residues" evidence="10">
    <location>
        <begin position="238"/>
        <end position="249"/>
    </location>
</feature>
<dbReference type="InterPro" id="IPR012337">
    <property type="entry name" value="RNaseH-like_sf"/>
</dbReference>
<dbReference type="AlphaFoldDB" id="E4WQP5"/>